<dbReference type="SUPFAM" id="SSF81321">
    <property type="entry name" value="Family A G protein-coupled receptor-like"/>
    <property type="match status" value="1"/>
</dbReference>
<comment type="caution">
    <text evidence="2">The sequence shown here is derived from an EMBL/GenBank/DDBJ whole genome shotgun (WGS) entry which is preliminary data.</text>
</comment>
<organism evidence="2 3">
    <name type="scientific">Adineta steineri</name>
    <dbReference type="NCBI Taxonomy" id="433720"/>
    <lineage>
        <taxon>Eukaryota</taxon>
        <taxon>Metazoa</taxon>
        <taxon>Spiralia</taxon>
        <taxon>Gnathifera</taxon>
        <taxon>Rotifera</taxon>
        <taxon>Eurotatoria</taxon>
        <taxon>Bdelloidea</taxon>
        <taxon>Adinetida</taxon>
        <taxon>Adinetidae</taxon>
        <taxon>Adineta</taxon>
    </lineage>
</organism>
<evidence type="ECO:0000313" key="3">
    <source>
        <dbReference type="Proteomes" id="UP000663881"/>
    </source>
</evidence>
<protein>
    <recommendedName>
        <fullName evidence="4">G-protein coupled receptors family 1 profile domain-containing protein</fullName>
    </recommendedName>
</protein>
<evidence type="ECO:0000313" key="2">
    <source>
        <dbReference type="EMBL" id="CAF4330767.1"/>
    </source>
</evidence>
<dbReference type="Proteomes" id="UP000663881">
    <property type="component" value="Unassembled WGS sequence"/>
</dbReference>
<keyword evidence="1" id="KW-0472">Membrane</keyword>
<reference evidence="2" key="1">
    <citation type="submission" date="2021-02" db="EMBL/GenBank/DDBJ databases">
        <authorList>
            <person name="Nowell W R."/>
        </authorList>
    </citation>
    <scope>NUCLEOTIDE SEQUENCE</scope>
</reference>
<feature type="transmembrane region" description="Helical" evidence="1">
    <location>
        <begin position="6"/>
        <end position="31"/>
    </location>
</feature>
<evidence type="ECO:0008006" key="4">
    <source>
        <dbReference type="Google" id="ProtNLM"/>
    </source>
</evidence>
<proteinExistence type="predicted"/>
<evidence type="ECO:0000256" key="1">
    <source>
        <dbReference type="SAM" id="Phobius"/>
    </source>
</evidence>
<dbReference type="AlphaFoldDB" id="A0A820JSM3"/>
<accession>A0A820JSM3</accession>
<gene>
    <name evidence="2" type="ORF">OKA104_LOCUS47758</name>
</gene>
<sequence>MACRLINDMLFAICAILILLAVMTVFGLITISNVHHSQNRIYHSTAHVLAVSESKSIKRSNKADHHLLLILFVQVILLGVLTIPLSIEKLHSTFKFEEVRSDFRVAIENMLYNFVLLLTYLANGIPFYVYTLSSGTVFRKAFFDLIRC</sequence>
<keyword evidence="1" id="KW-1133">Transmembrane helix</keyword>
<dbReference type="EMBL" id="CAJOAY010019483">
    <property type="protein sequence ID" value="CAF4330767.1"/>
    <property type="molecule type" value="Genomic_DNA"/>
</dbReference>
<name>A0A820JSM3_9BILA</name>
<dbReference type="Gene3D" id="1.20.1070.10">
    <property type="entry name" value="Rhodopsin 7-helix transmembrane proteins"/>
    <property type="match status" value="1"/>
</dbReference>
<feature type="transmembrane region" description="Helical" evidence="1">
    <location>
        <begin position="67"/>
        <end position="87"/>
    </location>
</feature>
<feature type="transmembrane region" description="Helical" evidence="1">
    <location>
        <begin position="110"/>
        <end position="130"/>
    </location>
</feature>
<keyword evidence="1" id="KW-0812">Transmembrane</keyword>